<dbReference type="PROSITE" id="PS51782">
    <property type="entry name" value="LYSM"/>
    <property type="match status" value="1"/>
</dbReference>
<dbReference type="EMBL" id="CP155573">
    <property type="protein sequence ID" value="XFO66291.1"/>
    <property type="molecule type" value="Genomic_DNA"/>
</dbReference>
<dbReference type="RefSeq" id="WP_094607481.1">
    <property type="nucleotide sequence ID" value="NZ_CP155573.1"/>
</dbReference>
<evidence type="ECO:0000256" key="2">
    <source>
        <dbReference type="ARBA" id="ARBA00022801"/>
    </source>
</evidence>
<dbReference type="PROSITE" id="PS51677">
    <property type="entry name" value="NODB"/>
    <property type="match status" value="1"/>
</dbReference>
<dbReference type="InterPro" id="IPR002509">
    <property type="entry name" value="NODB_dom"/>
</dbReference>
<keyword evidence="1" id="KW-0479">Metal-binding</keyword>
<dbReference type="Gene3D" id="3.20.20.370">
    <property type="entry name" value="Glycoside hydrolase/deacetylase"/>
    <property type="match status" value="1"/>
</dbReference>
<protein>
    <recommendedName>
        <fullName evidence="7">Peptidoglycan-N-acetylglucosamine deacetylase</fullName>
    </recommendedName>
</protein>
<dbReference type="CDD" id="cd00118">
    <property type="entry name" value="LysM"/>
    <property type="match status" value="1"/>
</dbReference>
<proteinExistence type="predicted"/>
<keyword evidence="2" id="KW-0378">Hydrolase</keyword>
<keyword evidence="6" id="KW-1185">Reference proteome</keyword>
<gene>
    <name evidence="5" type="ORF">SPSIL_024410</name>
</gene>
<feature type="domain" description="LysM" evidence="4">
    <location>
        <begin position="224"/>
        <end position="268"/>
    </location>
</feature>
<evidence type="ECO:0008006" key="7">
    <source>
        <dbReference type="Google" id="ProtNLM"/>
    </source>
</evidence>
<dbReference type="PANTHER" id="PTHR10587">
    <property type="entry name" value="GLYCOSYL TRANSFERASE-RELATED"/>
    <property type="match status" value="1"/>
</dbReference>
<dbReference type="InterPro" id="IPR018392">
    <property type="entry name" value="LysM"/>
</dbReference>
<dbReference type="PANTHER" id="PTHR10587:SF133">
    <property type="entry name" value="CHITIN DEACETYLASE 1-RELATED"/>
    <property type="match status" value="1"/>
</dbReference>
<dbReference type="SUPFAM" id="SSF54106">
    <property type="entry name" value="LysM domain"/>
    <property type="match status" value="1"/>
</dbReference>
<evidence type="ECO:0000256" key="1">
    <source>
        <dbReference type="ARBA" id="ARBA00022723"/>
    </source>
</evidence>
<evidence type="ECO:0000259" key="4">
    <source>
        <dbReference type="PROSITE" id="PS51782"/>
    </source>
</evidence>
<dbReference type="Gene3D" id="3.10.350.10">
    <property type="entry name" value="LysM domain"/>
    <property type="match status" value="1"/>
</dbReference>
<dbReference type="SUPFAM" id="SSF88713">
    <property type="entry name" value="Glycoside hydrolase/deacetylase"/>
    <property type="match status" value="1"/>
</dbReference>
<feature type="domain" description="NodB homology" evidence="3">
    <location>
        <begin position="27"/>
        <end position="210"/>
    </location>
</feature>
<evidence type="ECO:0000313" key="6">
    <source>
        <dbReference type="Proteomes" id="UP000216752"/>
    </source>
</evidence>
<reference evidence="5" key="1">
    <citation type="submission" date="2024-05" db="EMBL/GenBank/DDBJ databases">
        <title>Isolation and characterization of Sporomusa carbonis sp. nov., a carboxydotrophic hydrogenogen in the genus of Sporomusa isolated from a charcoal burning pile.</title>
        <authorList>
            <person name="Boeer T."/>
            <person name="Rosenbaum F."/>
            <person name="Eysell L."/>
            <person name="Mueller V."/>
            <person name="Daniel R."/>
            <person name="Poehlein A."/>
        </authorList>
    </citation>
    <scope>NUCLEOTIDE SEQUENCE [LARGE SCALE GENOMIC DNA]</scope>
    <source>
        <strain evidence="5">DSM 10669</strain>
    </source>
</reference>
<name>A0ABZ3IKU1_9FIRM</name>
<dbReference type="InterPro" id="IPR050248">
    <property type="entry name" value="Polysacc_deacetylase_ArnD"/>
</dbReference>
<evidence type="ECO:0000259" key="3">
    <source>
        <dbReference type="PROSITE" id="PS51677"/>
    </source>
</evidence>
<sequence>MLSLEKPFLTDAAQPSQVVSKVALTEKTMALTFDAGSDAGITLQILGILAKHKIKCTFFLTGEYAQLHPDLAQEISKQGHEIGNHSYSHPNFKQISVEEMKKEIVSTEHEIIKVIGKPPVLMFRPPFGDYDAVILQAVGEAGYSKTIMWTIDTIDWNGTPAETMIKKVVHNSQPGAIVLMHVGSDSLHTAEALPKIIEGLIRQCYKLTTVSDMLAMAETPGPKKTYTVMPGDTLWGIAFMLGVTVDALAAANEIVNPDSIYPGQVLIVPVTY</sequence>
<dbReference type="Pfam" id="PF01522">
    <property type="entry name" value="Polysacc_deac_1"/>
    <property type="match status" value="1"/>
</dbReference>
<dbReference type="SMART" id="SM00257">
    <property type="entry name" value="LysM"/>
    <property type="match status" value="1"/>
</dbReference>
<accession>A0ABZ3IKU1</accession>
<organism evidence="5 6">
    <name type="scientific">Sporomusa silvacetica DSM 10669</name>
    <dbReference type="NCBI Taxonomy" id="1123289"/>
    <lineage>
        <taxon>Bacteria</taxon>
        <taxon>Bacillati</taxon>
        <taxon>Bacillota</taxon>
        <taxon>Negativicutes</taxon>
        <taxon>Selenomonadales</taxon>
        <taxon>Sporomusaceae</taxon>
        <taxon>Sporomusa</taxon>
    </lineage>
</organism>
<dbReference type="InterPro" id="IPR011330">
    <property type="entry name" value="Glyco_hydro/deAcase_b/a-brl"/>
</dbReference>
<dbReference type="InterPro" id="IPR036779">
    <property type="entry name" value="LysM_dom_sf"/>
</dbReference>
<dbReference type="Pfam" id="PF01476">
    <property type="entry name" value="LysM"/>
    <property type="match status" value="1"/>
</dbReference>
<evidence type="ECO:0000313" key="5">
    <source>
        <dbReference type="EMBL" id="XFO66291.1"/>
    </source>
</evidence>
<dbReference type="Proteomes" id="UP000216752">
    <property type="component" value="Chromosome"/>
</dbReference>
<dbReference type="CDD" id="cd10917">
    <property type="entry name" value="CE4_NodB_like_6s_7s"/>
    <property type="match status" value="1"/>
</dbReference>